<feature type="region of interest" description="G5" evidence="6">
    <location>
        <begin position="192"/>
        <end position="194"/>
    </location>
</feature>
<dbReference type="PROSITE" id="PS51713">
    <property type="entry name" value="G_ERA"/>
    <property type="match status" value="1"/>
</dbReference>
<sequence>MRRLVYTEADENKSKDTEEFSWEGDEVSVGDRNGIIEDNDPPGHKSGYVAIIGQPNAGKSTLLNALLGQKLSIVTAKAQTTRHRILSIISEPDYQLILLDTPGIMTTQRNKLDERMMANVRQARREADAVLAIADAAAQPRAALQVLLPPEGRTGPPLAIVLNKVDLLRAAEARALEEYMAAQTGVATVLPTSALTGRGVEAVRAWALSQLPEGPTLYPKDDVSEHPERFFVGEIIREKIFELYREEIPYATMVQVVDFKDRGAGEKVLVEVHVIVEATSQRGIIIGKGGSALKALGSAARVDIEEFLGRPVYLDLTVKVKQNWRRDERLVSSYGA</sequence>
<evidence type="ECO:0008006" key="12">
    <source>
        <dbReference type="Google" id="ProtNLM"/>
    </source>
</evidence>
<dbReference type="InterPro" id="IPR006073">
    <property type="entry name" value="GTP-bd"/>
</dbReference>
<comment type="caution">
    <text evidence="10">The sequence shown here is derived from an EMBL/GenBank/DDBJ whole genome shotgun (WGS) entry which is preliminary data.</text>
</comment>
<feature type="region of interest" description="G1" evidence="6">
    <location>
        <begin position="53"/>
        <end position="60"/>
    </location>
</feature>
<dbReference type="InterPro" id="IPR004044">
    <property type="entry name" value="KH_dom_type_2"/>
</dbReference>
<dbReference type="Gene3D" id="3.30.300.20">
    <property type="match status" value="1"/>
</dbReference>
<evidence type="ECO:0000313" key="11">
    <source>
        <dbReference type="Proteomes" id="UP001445335"/>
    </source>
</evidence>
<dbReference type="GO" id="GO:0005525">
    <property type="term" value="F:GTP binding"/>
    <property type="evidence" value="ECO:0007669"/>
    <property type="project" value="UniProtKB-UniRule"/>
</dbReference>
<dbReference type="PANTHER" id="PTHR42698">
    <property type="entry name" value="GTPASE ERA"/>
    <property type="match status" value="1"/>
</dbReference>
<protein>
    <recommendedName>
        <fullName evidence="12">GTPase Era</fullName>
    </recommendedName>
</protein>
<dbReference type="InterPro" id="IPR030388">
    <property type="entry name" value="G_ERA_dom"/>
</dbReference>
<dbReference type="PANTHER" id="PTHR42698:SF2">
    <property type="entry name" value="GTPASE ERA-LIKE, CHLOROPLASTIC"/>
    <property type="match status" value="1"/>
</dbReference>
<dbReference type="Proteomes" id="UP001445335">
    <property type="component" value="Unassembled WGS sequence"/>
</dbReference>
<keyword evidence="3 5" id="KW-0694">RNA-binding</keyword>
<keyword evidence="4 6" id="KW-0342">GTP-binding</keyword>
<evidence type="ECO:0000256" key="6">
    <source>
        <dbReference type="PROSITE-ProRule" id="PRU01050"/>
    </source>
</evidence>
<dbReference type="CDD" id="cd22534">
    <property type="entry name" value="KH-II_Era"/>
    <property type="match status" value="1"/>
</dbReference>
<dbReference type="InterPro" id="IPR005662">
    <property type="entry name" value="GTPase_Era-like"/>
</dbReference>
<dbReference type="PRINTS" id="PR00326">
    <property type="entry name" value="GTP1OBG"/>
</dbReference>
<dbReference type="InterPro" id="IPR027417">
    <property type="entry name" value="P-loop_NTPase"/>
</dbReference>
<evidence type="ECO:0000256" key="2">
    <source>
        <dbReference type="ARBA" id="ARBA00022741"/>
    </source>
</evidence>
<keyword evidence="11" id="KW-1185">Reference proteome</keyword>
<reference evidence="10 11" key="1">
    <citation type="journal article" date="2024" name="Nat. Commun.">
        <title>Phylogenomics reveals the evolutionary origins of lichenization in chlorophyte algae.</title>
        <authorList>
            <person name="Puginier C."/>
            <person name="Libourel C."/>
            <person name="Otte J."/>
            <person name="Skaloud P."/>
            <person name="Haon M."/>
            <person name="Grisel S."/>
            <person name="Petersen M."/>
            <person name="Berrin J.G."/>
            <person name="Delaux P.M."/>
            <person name="Dal Grande F."/>
            <person name="Keller J."/>
        </authorList>
    </citation>
    <scope>NUCLEOTIDE SEQUENCE [LARGE SCALE GENOMIC DNA]</scope>
    <source>
        <strain evidence="10 11">SAG 245.80</strain>
    </source>
</reference>
<feature type="region of interest" description="G4" evidence="6">
    <location>
        <begin position="163"/>
        <end position="166"/>
    </location>
</feature>
<evidence type="ECO:0000256" key="7">
    <source>
        <dbReference type="RuleBase" id="RU003761"/>
    </source>
</evidence>
<dbReference type="SUPFAM" id="SSF54814">
    <property type="entry name" value="Prokaryotic type KH domain (KH-domain type II)"/>
    <property type="match status" value="1"/>
</dbReference>
<dbReference type="HAMAP" id="MF_00367">
    <property type="entry name" value="GTPase_Era"/>
    <property type="match status" value="1"/>
</dbReference>
<evidence type="ECO:0000256" key="4">
    <source>
        <dbReference type="ARBA" id="ARBA00023134"/>
    </source>
</evidence>
<dbReference type="NCBIfam" id="NF000908">
    <property type="entry name" value="PRK00089.1"/>
    <property type="match status" value="1"/>
</dbReference>
<feature type="domain" description="Era-type G" evidence="9">
    <location>
        <begin position="45"/>
        <end position="213"/>
    </location>
</feature>
<evidence type="ECO:0000256" key="5">
    <source>
        <dbReference type="PROSITE-ProRule" id="PRU00118"/>
    </source>
</evidence>
<organism evidence="10 11">
    <name type="scientific">Elliptochloris bilobata</name>
    <dbReference type="NCBI Taxonomy" id="381761"/>
    <lineage>
        <taxon>Eukaryota</taxon>
        <taxon>Viridiplantae</taxon>
        <taxon>Chlorophyta</taxon>
        <taxon>core chlorophytes</taxon>
        <taxon>Trebouxiophyceae</taxon>
        <taxon>Trebouxiophyceae incertae sedis</taxon>
        <taxon>Elliptochloris clade</taxon>
        <taxon>Elliptochloris</taxon>
    </lineage>
</organism>
<dbReference type="AlphaFoldDB" id="A0AAW1S8C9"/>
<dbReference type="Pfam" id="PF07650">
    <property type="entry name" value="KH_2"/>
    <property type="match status" value="1"/>
</dbReference>
<dbReference type="InterPro" id="IPR005225">
    <property type="entry name" value="Small_GTP-bd"/>
</dbReference>
<name>A0AAW1S8C9_9CHLO</name>
<dbReference type="SUPFAM" id="SSF52540">
    <property type="entry name" value="P-loop containing nucleoside triphosphate hydrolases"/>
    <property type="match status" value="1"/>
</dbReference>
<proteinExistence type="inferred from homology"/>
<dbReference type="Pfam" id="PF01926">
    <property type="entry name" value="MMR_HSR1"/>
    <property type="match status" value="1"/>
</dbReference>
<evidence type="ECO:0000256" key="1">
    <source>
        <dbReference type="ARBA" id="ARBA00007921"/>
    </source>
</evidence>
<dbReference type="NCBIfam" id="TIGR00436">
    <property type="entry name" value="era"/>
    <property type="match status" value="1"/>
</dbReference>
<dbReference type="InterPro" id="IPR009019">
    <property type="entry name" value="KH_sf_prok-type"/>
</dbReference>
<evidence type="ECO:0000259" key="9">
    <source>
        <dbReference type="PROSITE" id="PS51713"/>
    </source>
</evidence>
<evidence type="ECO:0000313" key="10">
    <source>
        <dbReference type="EMBL" id="KAK9842092.1"/>
    </source>
</evidence>
<dbReference type="InterPro" id="IPR015946">
    <property type="entry name" value="KH_dom-like_a/b"/>
</dbReference>
<dbReference type="Gene3D" id="3.40.50.300">
    <property type="entry name" value="P-loop containing nucleotide triphosphate hydrolases"/>
    <property type="match status" value="1"/>
</dbReference>
<dbReference type="CDD" id="cd04163">
    <property type="entry name" value="Era"/>
    <property type="match status" value="1"/>
</dbReference>
<evidence type="ECO:0000259" key="8">
    <source>
        <dbReference type="PROSITE" id="PS50823"/>
    </source>
</evidence>
<dbReference type="PROSITE" id="PS50823">
    <property type="entry name" value="KH_TYPE_2"/>
    <property type="match status" value="1"/>
</dbReference>
<keyword evidence="2 6" id="KW-0547">Nucleotide-binding</keyword>
<dbReference type="GO" id="GO:0043024">
    <property type="term" value="F:ribosomal small subunit binding"/>
    <property type="evidence" value="ECO:0007669"/>
    <property type="project" value="TreeGrafter"/>
</dbReference>
<feature type="domain" description="KH type-2" evidence="8">
    <location>
        <begin position="244"/>
        <end position="322"/>
    </location>
</feature>
<dbReference type="EMBL" id="JALJOU010000009">
    <property type="protein sequence ID" value="KAK9842092.1"/>
    <property type="molecule type" value="Genomic_DNA"/>
</dbReference>
<accession>A0AAW1S8C9</accession>
<gene>
    <name evidence="10" type="ORF">WJX81_008104</name>
</gene>
<evidence type="ECO:0000256" key="3">
    <source>
        <dbReference type="ARBA" id="ARBA00022884"/>
    </source>
</evidence>
<feature type="region of interest" description="G2" evidence="6">
    <location>
        <begin position="79"/>
        <end position="83"/>
    </location>
</feature>
<comment type="similarity">
    <text evidence="1 6 7">Belongs to the TRAFAC class TrmE-Era-EngA-EngB-Septin-like GTPase superfamily. Era GTPase family.</text>
</comment>
<dbReference type="NCBIfam" id="TIGR00231">
    <property type="entry name" value="small_GTP"/>
    <property type="match status" value="1"/>
</dbReference>
<dbReference type="GO" id="GO:0000028">
    <property type="term" value="P:ribosomal small subunit assembly"/>
    <property type="evidence" value="ECO:0007669"/>
    <property type="project" value="TreeGrafter"/>
</dbReference>
<feature type="region of interest" description="G3" evidence="6">
    <location>
        <begin position="100"/>
        <end position="103"/>
    </location>
</feature>
<dbReference type="GO" id="GO:0019843">
    <property type="term" value="F:rRNA binding"/>
    <property type="evidence" value="ECO:0007669"/>
    <property type="project" value="TreeGrafter"/>
</dbReference>